<evidence type="ECO:0000256" key="1">
    <source>
        <dbReference type="SAM" id="MobiDB-lite"/>
    </source>
</evidence>
<name>A0A977KU81_9CYAN</name>
<feature type="compositionally biased region" description="Polar residues" evidence="1">
    <location>
        <begin position="219"/>
        <end position="237"/>
    </location>
</feature>
<feature type="transmembrane region" description="Helical" evidence="2">
    <location>
        <begin position="21"/>
        <end position="38"/>
    </location>
</feature>
<keyword evidence="2" id="KW-0812">Transmembrane</keyword>
<feature type="region of interest" description="Disordered" evidence="1">
    <location>
        <begin position="89"/>
        <end position="137"/>
    </location>
</feature>
<keyword evidence="2" id="KW-1133">Transmembrane helix</keyword>
<evidence type="ECO:0000313" key="3">
    <source>
        <dbReference type="EMBL" id="UXE60038.1"/>
    </source>
</evidence>
<dbReference type="KEGG" id="wna:KA717_30890"/>
<feature type="compositionally biased region" description="Low complexity" evidence="1">
    <location>
        <begin position="270"/>
        <end position="288"/>
    </location>
</feature>
<dbReference type="AlphaFoldDB" id="A0A977KU81"/>
<dbReference type="EMBL" id="CP073041">
    <property type="protein sequence ID" value="UXE60038.1"/>
    <property type="molecule type" value="Genomic_DNA"/>
</dbReference>
<evidence type="ECO:0000256" key="2">
    <source>
        <dbReference type="SAM" id="Phobius"/>
    </source>
</evidence>
<keyword evidence="2" id="KW-0472">Membrane</keyword>
<proteinExistence type="predicted"/>
<feature type="compositionally biased region" description="Low complexity" evidence="1">
    <location>
        <begin position="298"/>
        <end position="307"/>
    </location>
</feature>
<feature type="compositionally biased region" description="Polar residues" evidence="1">
    <location>
        <begin position="89"/>
        <end position="100"/>
    </location>
</feature>
<protein>
    <submittedName>
        <fullName evidence="3">Uncharacterized protein</fullName>
    </submittedName>
</protein>
<organism evidence="3">
    <name type="scientific">Woronichinia naegeliana WA131</name>
    <dbReference type="NCBI Taxonomy" id="2824559"/>
    <lineage>
        <taxon>Bacteria</taxon>
        <taxon>Bacillati</taxon>
        <taxon>Cyanobacteriota</taxon>
        <taxon>Cyanophyceae</taxon>
        <taxon>Synechococcales</taxon>
        <taxon>Coelosphaeriaceae</taxon>
        <taxon>Woronichinia</taxon>
    </lineage>
</organism>
<feature type="compositionally biased region" description="Polar residues" evidence="1">
    <location>
        <begin position="245"/>
        <end position="254"/>
    </location>
</feature>
<reference evidence="3" key="1">
    <citation type="submission" date="2021-04" db="EMBL/GenBank/DDBJ databases">
        <title>Genome sequence of Woronichinia naegeliana from Washington state freshwater lake bloom.</title>
        <authorList>
            <person name="Dreher T.W."/>
        </authorList>
    </citation>
    <scope>NUCLEOTIDE SEQUENCE</scope>
    <source>
        <strain evidence="3">WA131</strain>
    </source>
</reference>
<accession>A0A977KU81</accession>
<gene>
    <name evidence="3" type="ORF">KA717_30890</name>
</gene>
<feature type="compositionally biased region" description="Polar residues" evidence="1">
    <location>
        <begin position="125"/>
        <end position="137"/>
    </location>
</feature>
<feature type="region of interest" description="Disordered" evidence="1">
    <location>
        <begin position="194"/>
        <end position="324"/>
    </location>
</feature>
<dbReference type="Proteomes" id="UP001065613">
    <property type="component" value="Chromosome"/>
</dbReference>
<sequence length="324" mass="35340">MNNPNARFSLSSAKRFRQWQWWAVPGFLFLLGFGLWQYQSHPEWLRQINQSQTPASVPNPLGEEAIENGVPLPPIDPSVTKVQPQKSSLSPLLIPTNNPNKDLLGNVPGLPKLTTQTDETKKTDNNSNQSPLMTNRDPQASLFPALLKNPPSSANNTRPTIPSALQKTELSSEEANPLQKSVDEFAPVPRNYNPSPIETPARSLPLTNPPLTAVDNNRYFGTNPSSQLPRSTNSVRENNAYPIGQNYSLPNTNNGLGGSYGNPNPNLPQNYGGVNPNNGYNPSSPINNTSQPYSTAPNSSQNFNNSQPTYGLQPAKIPTSTSGY</sequence>